<proteinExistence type="predicted"/>
<dbReference type="PANTHER" id="PTHR43393:SF3">
    <property type="entry name" value="LYSINE DECARBOXYLASE-LIKE PROTEIN"/>
    <property type="match status" value="1"/>
</dbReference>
<dbReference type="NCBIfam" id="TIGR00725">
    <property type="entry name" value="TIGR00725 family protein"/>
    <property type="match status" value="1"/>
</dbReference>
<dbReference type="InterPro" id="IPR005268">
    <property type="entry name" value="CHP00725"/>
</dbReference>
<protein>
    <submittedName>
        <fullName evidence="1">Putative Rossmann fold nucleotide-binding protein</fullName>
    </submittedName>
</protein>
<dbReference type="InterPro" id="IPR052341">
    <property type="entry name" value="LOG_family_nucleotidases"/>
</dbReference>
<dbReference type="InterPro" id="IPR041164">
    <property type="entry name" value="LDcluster4"/>
</dbReference>
<reference evidence="1" key="1">
    <citation type="journal article" date="2015" name="Front. Microbiol.">
        <title>Identification of novel esterase-active enzymes from hot environments by use of the host bacterium Thermus thermophilus.</title>
        <authorList>
            <person name="Leis B."/>
            <person name="Angelov A."/>
            <person name="Mientus M."/>
            <person name="Li H."/>
            <person name="Pham V.T."/>
            <person name="Lauinger B."/>
            <person name="Bongen P."/>
            <person name="Pietruszka J."/>
            <person name="Goncalves L.G."/>
            <person name="Santos H."/>
            <person name="Liebl W."/>
        </authorList>
    </citation>
    <scope>NUCLEOTIDE SEQUENCE</scope>
</reference>
<accession>A0A0G2YFQ6</accession>
<evidence type="ECO:0000313" key="1">
    <source>
        <dbReference type="EMBL" id="AKI85275.1"/>
    </source>
</evidence>
<dbReference type="EMBL" id="KP892657">
    <property type="protein sequence ID" value="AKI85275.1"/>
    <property type="molecule type" value="Genomic_DNA"/>
</dbReference>
<sequence length="175" mass="18064">MIAVCGPNEATDEEIRWAEEVGERIARAGHALVCGGRGGVMAAACRGARRAGGATIGILPGTDRREANEWVEHVICTGLGNARNAVVVASGEAVIAVGGGFGTLSEIALALKMGKHVIGLGSWDLDAARLVRFGGEGRYHRAEDPAQAVALALDAIAHTSAVRARRLEEPPSSHG</sequence>
<dbReference type="PANTHER" id="PTHR43393">
    <property type="entry name" value="CYTOKININ RIBOSIDE 5'-MONOPHOSPHATE PHOSPHORIBOHYDROLASE"/>
    <property type="match status" value="1"/>
</dbReference>
<dbReference type="Pfam" id="PF18306">
    <property type="entry name" value="LDcluster4"/>
    <property type="match status" value="1"/>
</dbReference>
<dbReference type="AlphaFoldDB" id="A0A0G2YFQ6"/>
<organism evidence="1">
    <name type="scientific">uncultured organism</name>
    <dbReference type="NCBI Taxonomy" id="155900"/>
    <lineage>
        <taxon>unclassified sequences</taxon>
        <taxon>environmental samples</taxon>
    </lineage>
</organism>
<name>A0A0G2YFQ6_9ZZZZ</name>
<dbReference type="Gene3D" id="3.40.50.450">
    <property type="match status" value="1"/>
</dbReference>
<dbReference type="SUPFAM" id="SSF102405">
    <property type="entry name" value="MCP/YpsA-like"/>
    <property type="match status" value="1"/>
</dbReference>